<dbReference type="HOGENOM" id="CLU_879778_0_0_9"/>
<dbReference type="Gene3D" id="2.60.120.260">
    <property type="entry name" value="Galactose-binding domain-like"/>
    <property type="match status" value="1"/>
</dbReference>
<gene>
    <name evidence="1" type="ordered locus">Slip_0028</name>
</gene>
<accession>D7CIH0</accession>
<dbReference type="STRING" id="643648.Slip_0028"/>
<dbReference type="Proteomes" id="UP000000378">
    <property type="component" value="Chromosome"/>
</dbReference>
<name>D7CIH0_SYNLT</name>
<dbReference type="AlphaFoldDB" id="D7CIH0"/>
<reference evidence="1 2" key="2">
    <citation type="journal article" date="2010" name="Stand. Genomic Sci.">
        <title>Complete genome sequence of Syntrophothermus lipocalidus type strain (TGB-C1).</title>
        <authorList>
            <person name="Djao O.D."/>
            <person name="Zhang X."/>
            <person name="Lucas S."/>
            <person name="Lapidus A."/>
            <person name="Del Rio T.G."/>
            <person name="Nolan M."/>
            <person name="Tice H."/>
            <person name="Cheng J.F."/>
            <person name="Han C."/>
            <person name="Tapia R."/>
            <person name="Goodwin L."/>
            <person name="Pitluck S."/>
            <person name="Liolios K."/>
            <person name="Ivanova N."/>
            <person name="Mavromatis K."/>
            <person name="Mikhailova N."/>
            <person name="Ovchinnikova G."/>
            <person name="Pati A."/>
            <person name="Brambilla E."/>
            <person name="Chen A."/>
            <person name="Palaniappan K."/>
            <person name="Land M."/>
            <person name="Hauser L."/>
            <person name="Chang Y.J."/>
            <person name="Jeffries C.D."/>
            <person name="Rohde M."/>
            <person name="Sikorski J."/>
            <person name="Spring S."/>
            <person name="Goker M."/>
            <person name="Detter J.C."/>
            <person name="Woyke T."/>
            <person name="Bristow J."/>
            <person name="Eisen J.A."/>
            <person name="Markowitz V."/>
            <person name="Hugenholtz P."/>
            <person name="Kyrpides N.C."/>
            <person name="Klenk H.P."/>
        </authorList>
    </citation>
    <scope>NUCLEOTIDE SEQUENCE [LARGE SCALE GENOMIC DNA]</scope>
    <source>
        <strain evidence="2">DSM 12680 / TGB-C1</strain>
    </source>
</reference>
<sequence length="316" mass="35228">MNGQNCVYNHNFQHPPNSIGRWPPGWEPVGGNADTSWRRVAEQSSDGRYCLVISNPTHEGRCGVREVPPVTIAVNPGDRWRVEARIRLAVAGKVYMAIDFYSESGNVVAQVREEFDVSQHMEVYGYEYSVPPLAVQGLLEIGIEESNTLWIDWVAKVRKETDSEQLGEKQDVCNAIHAGGQGLFDSGKDQCFVVLVERPITGNPRIELGRCLTSLGGRKKERITFYPGDQSVEFGEVFLRSTGRVILEFSIGEDNVCIRLEFPASEIRFALDSPLRLTRKGAPLNIEVVNPSREPFCYCLLVVGEVKAAGSRNKLD</sequence>
<dbReference type="EMBL" id="CP002048">
    <property type="protein sequence ID" value="ADI00835.1"/>
    <property type="molecule type" value="Genomic_DNA"/>
</dbReference>
<dbReference type="RefSeq" id="WP_013174239.1">
    <property type="nucleotide sequence ID" value="NC_014220.1"/>
</dbReference>
<dbReference type="KEGG" id="slp:Slip_0028"/>
<protein>
    <submittedName>
        <fullName evidence="1">Uncharacterized protein</fullName>
    </submittedName>
</protein>
<reference evidence="2" key="1">
    <citation type="journal article" date="2010" name="Stand. Genomic Sci.">
        <title>Complete genome sequence of Syntrophothermus lipocalidus type strain (TGB-C1T).</title>
        <authorList>
            <consortium name="US DOE Joint Genome Institute (JGI-PGF)"/>
            <person name="Djao O."/>
            <person name="Zhang X."/>
            <person name="Lucas S."/>
            <person name="Lapidus A."/>
            <person name="Glavina Del Rio T."/>
            <person name="Nolan M."/>
            <person name="Tice H."/>
            <person name="Cheng J."/>
            <person name="Han C."/>
            <person name="Tapia R."/>
            <person name="Goodwin L."/>
            <person name="Pitluck S."/>
            <person name="Liolios K."/>
            <person name="Ivanova N."/>
            <person name="Mavromatis K."/>
            <person name="Mikhailova N."/>
            <person name="Ovchinnikova G."/>
            <person name="Pati A."/>
            <person name="Brambilla E."/>
            <person name="Chen A."/>
            <person name="Palaniappan K."/>
            <person name="Land M."/>
            <person name="Hauser L."/>
            <person name="Chang Y."/>
            <person name="Jeffries C."/>
            <person name="Rohde M."/>
            <person name="Sikorski J."/>
            <person name="Spring S."/>
            <person name="Goker M."/>
            <person name="Detter J."/>
            <person name="Woyke T."/>
            <person name="Bristow J."/>
            <person name="Eisen J."/>
            <person name="Markowitz V."/>
            <person name="Hugenholtz P."/>
            <person name="Kyrpides N."/>
            <person name="Klenk H."/>
        </authorList>
    </citation>
    <scope>NUCLEOTIDE SEQUENCE [LARGE SCALE GENOMIC DNA]</scope>
    <source>
        <strain evidence="2">DSM 12680 / TGB-C1</strain>
    </source>
</reference>
<keyword evidence="2" id="KW-1185">Reference proteome</keyword>
<proteinExistence type="predicted"/>
<evidence type="ECO:0000313" key="2">
    <source>
        <dbReference type="Proteomes" id="UP000000378"/>
    </source>
</evidence>
<evidence type="ECO:0000313" key="1">
    <source>
        <dbReference type="EMBL" id="ADI00835.1"/>
    </source>
</evidence>
<organism evidence="1 2">
    <name type="scientific">Syntrophothermus lipocalidus (strain DSM 12680 / TGB-C1)</name>
    <dbReference type="NCBI Taxonomy" id="643648"/>
    <lineage>
        <taxon>Bacteria</taxon>
        <taxon>Bacillati</taxon>
        <taxon>Bacillota</taxon>
        <taxon>Clostridia</taxon>
        <taxon>Eubacteriales</taxon>
        <taxon>Syntrophomonadaceae</taxon>
        <taxon>Syntrophothermus</taxon>
    </lineage>
</organism>